<evidence type="ECO:0000313" key="3">
    <source>
        <dbReference type="Proteomes" id="UP000006671"/>
    </source>
</evidence>
<accession>D2VLF8</accession>
<organism evidence="3">
    <name type="scientific">Naegleria gruberi</name>
    <name type="common">Amoeba</name>
    <dbReference type="NCBI Taxonomy" id="5762"/>
    <lineage>
        <taxon>Eukaryota</taxon>
        <taxon>Discoba</taxon>
        <taxon>Heterolobosea</taxon>
        <taxon>Tetramitia</taxon>
        <taxon>Eutetramitia</taxon>
        <taxon>Vahlkampfiidae</taxon>
        <taxon>Naegleria</taxon>
    </lineage>
</organism>
<dbReference type="InParanoid" id="D2VLF8"/>
<gene>
    <name evidence="2" type="ORF">NAEGRDRAFT_50526</name>
</gene>
<dbReference type="OrthoDB" id="428577at2759"/>
<reference evidence="2 3" key="1">
    <citation type="journal article" date="2010" name="Cell">
        <title>The genome of Naegleria gruberi illuminates early eukaryotic versatility.</title>
        <authorList>
            <person name="Fritz-Laylin L.K."/>
            <person name="Prochnik S.E."/>
            <person name="Ginger M.L."/>
            <person name="Dacks J.B."/>
            <person name="Carpenter M.L."/>
            <person name="Field M.C."/>
            <person name="Kuo A."/>
            <person name="Paredez A."/>
            <person name="Chapman J."/>
            <person name="Pham J."/>
            <person name="Shu S."/>
            <person name="Neupane R."/>
            <person name="Cipriano M."/>
            <person name="Mancuso J."/>
            <person name="Tu H."/>
            <person name="Salamov A."/>
            <person name="Lindquist E."/>
            <person name="Shapiro H."/>
            <person name="Lucas S."/>
            <person name="Grigoriev I.V."/>
            <person name="Cande W.Z."/>
            <person name="Fulton C."/>
            <person name="Rokhsar D.S."/>
            <person name="Dawson S.C."/>
        </authorList>
    </citation>
    <scope>NUCLEOTIDE SEQUENCE [LARGE SCALE GENOMIC DNA]</scope>
    <source>
        <strain evidence="2 3">NEG-M</strain>
    </source>
</reference>
<proteinExistence type="predicted"/>
<dbReference type="GeneID" id="8851869"/>
<evidence type="ECO:0000256" key="1">
    <source>
        <dbReference type="SAM" id="MobiDB-lite"/>
    </source>
</evidence>
<feature type="compositionally biased region" description="Low complexity" evidence="1">
    <location>
        <begin position="211"/>
        <end position="220"/>
    </location>
</feature>
<dbReference type="eggNOG" id="ENOG502S18D">
    <property type="taxonomic scope" value="Eukaryota"/>
</dbReference>
<dbReference type="AlphaFoldDB" id="D2VLF8"/>
<evidence type="ECO:0000313" key="2">
    <source>
        <dbReference type="EMBL" id="EFC42305.1"/>
    </source>
</evidence>
<feature type="region of interest" description="Disordered" evidence="1">
    <location>
        <begin position="197"/>
        <end position="285"/>
    </location>
</feature>
<dbReference type="Proteomes" id="UP000006671">
    <property type="component" value="Unassembled WGS sequence"/>
</dbReference>
<feature type="compositionally biased region" description="Polar residues" evidence="1">
    <location>
        <begin position="240"/>
        <end position="253"/>
    </location>
</feature>
<name>D2VLF8_NAEGR</name>
<dbReference type="VEuPathDB" id="AmoebaDB:NAEGRDRAFT_50526"/>
<dbReference type="EMBL" id="GG738880">
    <property type="protein sequence ID" value="EFC42305.1"/>
    <property type="molecule type" value="Genomic_DNA"/>
</dbReference>
<keyword evidence="3" id="KW-1185">Reference proteome</keyword>
<protein>
    <submittedName>
        <fullName evidence="2">Predicted protein</fullName>
    </submittedName>
</protein>
<dbReference type="KEGG" id="ngr:NAEGRDRAFT_50526"/>
<dbReference type="RefSeq" id="XP_002675049.1">
    <property type="nucleotide sequence ID" value="XM_002675003.1"/>
</dbReference>
<feature type="compositionally biased region" description="Low complexity" evidence="1">
    <location>
        <begin position="255"/>
        <end position="269"/>
    </location>
</feature>
<sequence length="623" mass="71257">MAIESPNKLSIKIQDDGCGIVFFSKEKDDRVEVKFHRTIRLPEDDKSYPLPSSMGLFAIEKVDDYLETVPEDFKKHGGVFICIQQREALRMEFVNTNIHFPHALKIASGKINVLSGEEWDERIIERPVQDYIVSPMQKRLDGINCGGFRKVKQFVAMPLGKGYTLEGQLSTNEEESIGGIQIICFNSDSKKREEKFGQIIPTKPTTPKKPIPTNKVVPPTSSVSKQPPMVKSLSVKQKKSTQPTPSPRSTGPYLSSPSSQRRSASSNEKSGPEEMGIAPGGSMKQTLVADPYTPQFWDEQSKARIFVHLVNTKMYTQITGKRPTVSPISKETYLKLNYPWYEHYVEESGTIPSSEILSDINTVKETDVSLYGKSKDSTTSITVGKIIKKTTSIEKADFIPPPLQTKSHAFRDILPREIVFHIATFLTVPPLNRLARCDRYLLDLFFNLTVPKVYLIQKRKQEFKQQGIETAIVSMKDIFKEDEDSLVQKLVWKPMVLFYFPSYQESLNIKNWMHVLRRRVTHLMKKCPTALPLTKQMSTDAFKVDMPTKDRRFIENCEWEYECPLKTTDLKEASTGVRYCHVCKEKVYEVFTKEDFKSHISQDHCVMVTTAPQRRIMGKIRIQ</sequence>